<dbReference type="EMBL" id="PQWO01000006">
    <property type="protein sequence ID" value="PZD73288.1"/>
    <property type="molecule type" value="Genomic_DNA"/>
</dbReference>
<name>A0A2W1JIL7_9CYAN</name>
<proteinExistence type="predicted"/>
<sequence>MNHAIRRSFGLSEYYFKKNRFELESGSSLRASLIVEDDLMAYREKLLLYYLSSHNCRYISGHFDYASNAFDEFKDAWSFITILREPISKWFSQYFYNRNKNFGTFQIEATLDEFLDSEEGIALGGDYVRKFSGLRGSDVHLNCDAVERAVSNLDNFALVGFLEHLDRFVDDFEDLFNVRLFITKGNVSPVVKSKQKQLVTDAHRKRVEEICQPDTLVYQAALKKMGLLEA</sequence>
<dbReference type="RefSeq" id="WP_233501543.1">
    <property type="nucleotide sequence ID" value="NZ_CAWNWM010000006.1"/>
</dbReference>
<dbReference type="AlphaFoldDB" id="A0A2W1JIL7"/>
<comment type="caution">
    <text evidence="1">The sequence shown here is derived from an EMBL/GenBank/DDBJ whole genome shotgun (WGS) entry which is preliminary data.</text>
</comment>
<evidence type="ECO:0008006" key="3">
    <source>
        <dbReference type="Google" id="ProtNLM"/>
    </source>
</evidence>
<dbReference type="InterPro" id="IPR027417">
    <property type="entry name" value="P-loop_NTPase"/>
</dbReference>
<evidence type="ECO:0000313" key="1">
    <source>
        <dbReference type="EMBL" id="PZD73288.1"/>
    </source>
</evidence>
<dbReference type="Proteomes" id="UP000248857">
    <property type="component" value="Unassembled WGS sequence"/>
</dbReference>
<keyword evidence="2" id="KW-1185">Reference proteome</keyword>
<accession>A0A2W1JIL7</accession>
<reference evidence="1 2" key="1">
    <citation type="journal article" date="2018" name="Sci. Rep.">
        <title>A novel species of the marine cyanobacterium Acaryochloris with a unique pigment content and lifestyle.</title>
        <authorList>
            <person name="Partensky F."/>
            <person name="Six C."/>
            <person name="Ratin M."/>
            <person name="Garczarek L."/>
            <person name="Vaulot D."/>
            <person name="Probert I."/>
            <person name="Calteau A."/>
            <person name="Gourvil P."/>
            <person name="Marie D."/>
            <person name="Grebert T."/>
            <person name="Bouchier C."/>
            <person name="Le Panse S."/>
            <person name="Gachenot M."/>
            <person name="Rodriguez F."/>
            <person name="Garrido J.L."/>
        </authorList>
    </citation>
    <scope>NUCLEOTIDE SEQUENCE [LARGE SCALE GENOMIC DNA]</scope>
    <source>
        <strain evidence="1 2">RCC1774</strain>
    </source>
</reference>
<evidence type="ECO:0000313" key="2">
    <source>
        <dbReference type="Proteomes" id="UP000248857"/>
    </source>
</evidence>
<gene>
    <name evidence="1" type="ORF">C1752_02342</name>
</gene>
<protein>
    <recommendedName>
        <fullName evidence="3">Sulfotransferase family protein</fullName>
    </recommendedName>
</protein>
<dbReference type="Gene3D" id="3.40.50.300">
    <property type="entry name" value="P-loop containing nucleotide triphosphate hydrolases"/>
    <property type="match status" value="1"/>
</dbReference>
<organism evidence="1 2">
    <name type="scientific">Acaryochloris thomasi RCC1774</name>
    <dbReference type="NCBI Taxonomy" id="1764569"/>
    <lineage>
        <taxon>Bacteria</taxon>
        <taxon>Bacillati</taxon>
        <taxon>Cyanobacteriota</taxon>
        <taxon>Cyanophyceae</taxon>
        <taxon>Acaryochloridales</taxon>
        <taxon>Acaryochloridaceae</taxon>
        <taxon>Acaryochloris</taxon>
        <taxon>Acaryochloris thomasi</taxon>
    </lineage>
</organism>